<accession>A0ABT8KDY7</accession>
<keyword evidence="2" id="KW-1185">Reference proteome</keyword>
<organism evidence="1 2">
    <name type="scientific">Leifsonia williamsii</name>
    <dbReference type="NCBI Taxonomy" id="3035919"/>
    <lineage>
        <taxon>Bacteria</taxon>
        <taxon>Bacillati</taxon>
        <taxon>Actinomycetota</taxon>
        <taxon>Actinomycetes</taxon>
        <taxon>Micrococcales</taxon>
        <taxon>Microbacteriaceae</taxon>
        <taxon>Leifsonia</taxon>
    </lineage>
</organism>
<proteinExistence type="predicted"/>
<dbReference type="Pfam" id="PF06475">
    <property type="entry name" value="Glycolipid_bind"/>
    <property type="match status" value="1"/>
</dbReference>
<reference evidence="1" key="1">
    <citation type="submission" date="2023-06" db="EMBL/GenBank/DDBJ databases">
        <title>MT1 and MT2 Draft Genomes of Novel Species.</title>
        <authorList>
            <person name="Venkateswaran K."/>
        </authorList>
    </citation>
    <scope>NUCLEOTIDE SEQUENCE</scope>
    <source>
        <strain evidence="1">F6_8S_P_1B</strain>
    </source>
</reference>
<dbReference type="Proteomes" id="UP001174208">
    <property type="component" value="Unassembled WGS sequence"/>
</dbReference>
<dbReference type="SUPFAM" id="SSF159275">
    <property type="entry name" value="PA1994-like"/>
    <property type="match status" value="1"/>
</dbReference>
<comment type="caution">
    <text evidence="1">The sequence shown here is derived from an EMBL/GenBank/DDBJ whole genome shotgun (WGS) entry which is preliminary data.</text>
</comment>
<dbReference type="InterPro" id="IPR009467">
    <property type="entry name" value="Glycolipid-bd_prot_put"/>
</dbReference>
<dbReference type="RefSeq" id="WP_301208133.1">
    <property type="nucleotide sequence ID" value="NZ_JAROCF010000001.1"/>
</dbReference>
<dbReference type="EMBL" id="JAROCF010000001">
    <property type="protein sequence ID" value="MDN4615675.1"/>
    <property type="molecule type" value="Genomic_DNA"/>
</dbReference>
<protein>
    <submittedName>
        <fullName evidence="1">Glycolipid-binding domain-containing protein</fullName>
    </submittedName>
</protein>
<evidence type="ECO:0000313" key="1">
    <source>
        <dbReference type="EMBL" id="MDN4615675.1"/>
    </source>
</evidence>
<name>A0ABT8KDY7_9MICO</name>
<evidence type="ECO:0000313" key="2">
    <source>
        <dbReference type="Proteomes" id="UP001174208"/>
    </source>
</evidence>
<gene>
    <name evidence="1" type="ORF">P5G50_14585</name>
</gene>
<sequence length="212" mass="23265">MRGAVRHVEWVGDEDPERLEAATVTLAPDRLDALGTSRTTDYVTAWTLQTGAGWVTERLDVTVRGRGFTRVLELVRHADGRWEAEAEARGDDTFHGERMAVPGIADPAALAGADDCDLALCPVTNTMPILRLGALDDVLPETRLLMAWIDLPSLAVLPSGQLYSSAAPLDRASGRGVVRYRSETRDFMADLTVDEDGLVVDYPRLARRVRPR</sequence>